<dbReference type="EMBL" id="LT629755">
    <property type="protein sequence ID" value="SDR85221.1"/>
    <property type="molecule type" value="Genomic_DNA"/>
</dbReference>
<evidence type="ECO:0000313" key="2">
    <source>
        <dbReference type="EMBL" id="MCP2368768.1"/>
    </source>
</evidence>
<organism evidence="3 4">
    <name type="scientific">Agromyces flavus</name>
    <dbReference type="NCBI Taxonomy" id="589382"/>
    <lineage>
        <taxon>Bacteria</taxon>
        <taxon>Bacillati</taxon>
        <taxon>Actinomycetota</taxon>
        <taxon>Actinomycetes</taxon>
        <taxon>Micrococcales</taxon>
        <taxon>Microbacteriaceae</taxon>
        <taxon>Agromyces</taxon>
    </lineage>
</organism>
<evidence type="ECO:0000313" key="5">
    <source>
        <dbReference type="Proteomes" id="UP000893823"/>
    </source>
</evidence>
<reference evidence="4" key="1">
    <citation type="submission" date="2016-10" db="EMBL/GenBank/DDBJ databases">
        <authorList>
            <person name="Varghese N."/>
            <person name="Submissions S."/>
        </authorList>
    </citation>
    <scope>NUCLEOTIDE SEQUENCE [LARGE SCALE GENOMIC DNA]</scope>
    <source>
        <strain evidence="4">CPCC 202695</strain>
    </source>
</reference>
<reference evidence="2" key="3">
    <citation type="submission" date="2022-06" db="EMBL/GenBank/DDBJ databases">
        <title>Genomic Encyclopedia of Type Strains, Phase III (KMG-III): the genomes of soil and plant-associated and newly described type strains.</title>
        <authorList>
            <person name="Whitman W."/>
        </authorList>
    </citation>
    <scope>NUCLEOTIDE SEQUENCE</scope>
    <source>
        <strain evidence="2">CPCC 202695</strain>
    </source>
</reference>
<accession>A0A1H1MEF7</accession>
<dbReference type="RefSeq" id="WP_092668832.1">
    <property type="nucleotide sequence ID" value="NZ_BMDN01000005.1"/>
</dbReference>
<reference evidence="3" key="2">
    <citation type="submission" date="2016-10" db="EMBL/GenBank/DDBJ databases">
        <authorList>
            <person name="de Groot N.N."/>
        </authorList>
    </citation>
    <scope>NUCLEOTIDE SEQUENCE [LARGE SCALE GENOMIC DNA]</scope>
    <source>
        <strain evidence="3">CPCC 202695</strain>
    </source>
</reference>
<evidence type="ECO:0000256" key="1">
    <source>
        <dbReference type="SAM" id="MobiDB-lite"/>
    </source>
</evidence>
<dbReference type="OrthoDB" id="5119511at2"/>
<dbReference type="AlphaFoldDB" id="A0A1H1MEF7"/>
<dbReference type="Proteomes" id="UP000199482">
    <property type="component" value="Chromosome I"/>
</dbReference>
<sequence length="119" mass="12466">MQRIHYAGGVLLTGSDIADAIVDYAAALATGHNAASVDIPVRTADGGVGRAHLLVGPASQLVTEPVESEFEELVDEALVERLRSATTGLSSTRPLVGGAAPYEEIDDADTDDLEWPPIR</sequence>
<feature type="region of interest" description="Disordered" evidence="1">
    <location>
        <begin position="89"/>
        <end position="119"/>
    </location>
</feature>
<dbReference type="EMBL" id="SODL02000005">
    <property type="protein sequence ID" value="MCP2368768.1"/>
    <property type="molecule type" value="Genomic_DNA"/>
</dbReference>
<dbReference type="Proteomes" id="UP000893823">
    <property type="component" value="Unassembled WGS sequence"/>
</dbReference>
<name>A0A1H1MEF7_9MICO</name>
<proteinExistence type="predicted"/>
<keyword evidence="5" id="KW-1185">Reference proteome</keyword>
<evidence type="ECO:0000313" key="3">
    <source>
        <dbReference type="EMBL" id="SDR85221.1"/>
    </source>
</evidence>
<gene>
    <name evidence="2" type="ORF">BCL57_002944</name>
    <name evidence="3" type="ORF">SAMN04489721_0401</name>
</gene>
<dbReference type="STRING" id="589382.SAMN04489721_0401"/>
<protein>
    <submittedName>
        <fullName evidence="3">Uncharacterized protein</fullName>
    </submittedName>
</protein>
<feature type="compositionally biased region" description="Acidic residues" evidence="1">
    <location>
        <begin position="103"/>
        <end position="119"/>
    </location>
</feature>
<evidence type="ECO:0000313" key="4">
    <source>
        <dbReference type="Proteomes" id="UP000199482"/>
    </source>
</evidence>